<dbReference type="KEGG" id="cfj:CFIO01_11547"/>
<protein>
    <submittedName>
        <fullName evidence="1">Uncharacterized protein</fullName>
    </submittedName>
</protein>
<reference evidence="1 2" key="1">
    <citation type="submission" date="2014-02" db="EMBL/GenBank/DDBJ databases">
        <title>The genome sequence of Colletotrichum fioriniae PJ7.</title>
        <authorList>
            <person name="Baroncelli R."/>
            <person name="Thon M.R."/>
        </authorList>
    </citation>
    <scope>NUCLEOTIDE SEQUENCE [LARGE SCALE GENOMIC DNA]</scope>
    <source>
        <strain evidence="1 2">PJ7</strain>
    </source>
</reference>
<dbReference type="EMBL" id="JARH01000014">
    <property type="protein sequence ID" value="EXF86300.1"/>
    <property type="molecule type" value="Genomic_DNA"/>
</dbReference>
<name>A0A010RCB2_9PEZI</name>
<gene>
    <name evidence="1" type="ORF">CFIO01_11547</name>
</gene>
<accession>A0A010RCB2</accession>
<dbReference type="HOGENOM" id="CLU_2196745_0_0_1"/>
<evidence type="ECO:0000313" key="2">
    <source>
        <dbReference type="Proteomes" id="UP000020467"/>
    </source>
</evidence>
<keyword evidence="2" id="KW-1185">Reference proteome</keyword>
<organism evidence="1 2">
    <name type="scientific">Colletotrichum fioriniae PJ7</name>
    <dbReference type="NCBI Taxonomy" id="1445577"/>
    <lineage>
        <taxon>Eukaryota</taxon>
        <taxon>Fungi</taxon>
        <taxon>Dikarya</taxon>
        <taxon>Ascomycota</taxon>
        <taxon>Pezizomycotina</taxon>
        <taxon>Sordariomycetes</taxon>
        <taxon>Hypocreomycetidae</taxon>
        <taxon>Glomerellales</taxon>
        <taxon>Glomerellaceae</taxon>
        <taxon>Colletotrichum</taxon>
        <taxon>Colletotrichum acutatum species complex</taxon>
    </lineage>
</organism>
<sequence length="108" mass="12040">MPFPFLRATSNTRTDEVLLVACHTFGAKRKPQPQARITLSVDPSLDTPDELRNLGDKRARGLEWACTEYEVPLDSFFASRPSAVSLTVAGDRQSAANKRVYSQVFHSE</sequence>
<dbReference type="Proteomes" id="UP000020467">
    <property type="component" value="Unassembled WGS sequence"/>
</dbReference>
<evidence type="ECO:0000313" key="1">
    <source>
        <dbReference type="EMBL" id="EXF86300.1"/>
    </source>
</evidence>
<dbReference type="OrthoDB" id="10284052at2759"/>
<dbReference type="AlphaFoldDB" id="A0A010RCB2"/>
<comment type="caution">
    <text evidence="1">The sequence shown here is derived from an EMBL/GenBank/DDBJ whole genome shotgun (WGS) entry which is preliminary data.</text>
</comment>
<proteinExistence type="predicted"/>